<protein>
    <submittedName>
        <fullName evidence="1">Uncharacterized protein</fullName>
    </submittedName>
</protein>
<reference evidence="2" key="1">
    <citation type="journal article" date="1997" name="Nature">
        <title>Genomic sequence of a Lyme disease spirochaete, Borrelia burgdorferi.</title>
        <authorList>
            <person name="Fraser C.M."/>
            <person name="Casjens S."/>
            <person name="Huang W.M."/>
            <person name="Sutton G.G."/>
            <person name="Clayton R."/>
            <person name="Lathigra R."/>
            <person name="White O."/>
            <person name="Ketchum K.A."/>
            <person name="Dodson R."/>
            <person name="Hickey E.K."/>
            <person name="Gwinn M."/>
            <person name="Dougherty B."/>
            <person name="Tomb J.F."/>
            <person name="Fleischmann R.D."/>
            <person name="Richardson D."/>
            <person name="Peterson J."/>
            <person name="Kerlavage A.R."/>
            <person name="Quackenbush J."/>
            <person name="Salzberg S."/>
            <person name="Hanson M."/>
            <person name="van Vugt R."/>
            <person name="Palmer N."/>
            <person name="Adams M.D."/>
            <person name="Gocayne J."/>
            <person name="Weidman J."/>
            <person name="Utterback T."/>
            <person name="Watthey L."/>
            <person name="McDonald L."/>
            <person name="Artiach P."/>
            <person name="Bowman C."/>
            <person name="Garland S."/>
            <person name="Fuji C."/>
            <person name="Cotton M.D."/>
            <person name="Horst K."/>
            <person name="Roberts K."/>
            <person name="Hatch B."/>
            <person name="Smith H.O."/>
            <person name="Venter J.C."/>
        </authorList>
    </citation>
    <scope>NUCLEOTIDE SEQUENCE [LARGE SCALE GENOMIC DNA]</scope>
    <source>
        <strain evidence="2">ATCC 35210 / DSM 4680 / CIP 102532 / B31</strain>
    </source>
</reference>
<geneLocation type="plasmid" evidence="1 2">
    <name>lp56</name>
</geneLocation>
<dbReference type="HOGENOM" id="CLU_2987556_0_0_12"/>
<proteinExistence type="predicted"/>
<keyword evidence="1" id="KW-0614">Plasmid</keyword>
<evidence type="ECO:0000313" key="1">
    <source>
        <dbReference type="EMBL" id="AET25425.1"/>
    </source>
</evidence>
<keyword evidence="2" id="KW-1185">Reference proteome</keyword>
<dbReference type="EMBL" id="AE001584">
    <property type="protein sequence ID" value="AET25425.1"/>
    <property type="molecule type" value="Genomic_DNA"/>
</dbReference>
<dbReference type="EnsemblBacteria" id="AET25425">
    <property type="protein sequence ID" value="AET25425"/>
    <property type="gene ID" value="BB_Q0091"/>
</dbReference>
<reference evidence="1 2" key="2">
    <citation type="journal article" date="2000" name="Mol. Microbiol.">
        <title>A bacterial genome in flux: the twelve linear and nine circular extrachromosomal DNAs in an infectious isolate of the Lyme disease spirochete Borrelia burgdorferi.</title>
        <authorList>
            <person name="Casjens S."/>
            <person name="Palmer N."/>
            <person name="van Vugt R."/>
            <person name="Huang W.M."/>
            <person name="Stevenson B."/>
            <person name="Rosa P."/>
            <person name="Lathigra R."/>
            <person name="Sutton G."/>
            <person name="Peterson J."/>
            <person name="Dodson R.J."/>
            <person name="Haft D."/>
            <person name="Hickey E."/>
            <person name="Gwinn M."/>
            <person name="White O."/>
            <person name="Fraser C.M."/>
        </authorList>
    </citation>
    <scope>NUCLEOTIDE SEQUENCE [LARGE SCALE GENOMIC DNA]</scope>
    <source>
        <strain evidence="2">ATCC 35210 / DSM 4680 / CIP 102532 / B31</strain>
    </source>
</reference>
<gene>
    <name evidence="1" type="ordered locus">BB_Q0091</name>
</gene>
<dbReference type="KEGG" id="bbu:BB_Q0091"/>
<dbReference type="AlphaFoldDB" id="G5IXI9"/>
<organism evidence="1 2">
    <name type="scientific">Borreliella burgdorferi (strain ATCC 35210 / DSM 4680 / CIP 102532 / B31)</name>
    <name type="common">Borrelia burgdorferi</name>
    <dbReference type="NCBI Taxonomy" id="224326"/>
    <lineage>
        <taxon>Bacteria</taxon>
        <taxon>Pseudomonadati</taxon>
        <taxon>Spirochaetota</taxon>
        <taxon>Spirochaetia</taxon>
        <taxon>Spirochaetales</taxon>
        <taxon>Borreliaceae</taxon>
        <taxon>Borreliella</taxon>
    </lineage>
</organism>
<sequence length="57" mass="6921">MVYYLYNRFIVNFLDYISLLKASKAFIFFICGTFEDYFWIFSNISRYSNRVLESTSC</sequence>
<evidence type="ECO:0000313" key="2">
    <source>
        <dbReference type="Proteomes" id="UP000001807"/>
    </source>
</evidence>
<name>G5IXI9_BORBU</name>
<dbReference type="Proteomes" id="UP000001807">
    <property type="component" value="Plasmid lp56"/>
</dbReference>
<accession>G5IXI9</accession>